<dbReference type="CDD" id="cd05379">
    <property type="entry name" value="CAP_bacterial"/>
    <property type="match status" value="1"/>
</dbReference>
<reference evidence="3 4" key="2">
    <citation type="submission" date="2019-09" db="EMBL/GenBank/DDBJ databases">
        <authorList>
            <person name="Jin C."/>
        </authorList>
    </citation>
    <scope>NUCLEOTIDE SEQUENCE [LARGE SCALE GENOMIC DNA]</scope>
    <source>
        <strain evidence="3 4">AN110305</strain>
    </source>
</reference>
<dbReference type="EMBL" id="VUOB01000065">
    <property type="protein sequence ID" value="KAA2253609.1"/>
    <property type="molecule type" value="Genomic_DNA"/>
</dbReference>
<proteinExistence type="predicted"/>
<feature type="compositionally biased region" description="Low complexity" evidence="1">
    <location>
        <begin position="74"/>
        <end position="126"/>
    </location>
</feature>
<comment type="caution">
    <text evidence="3">The sequence shown here is derived from an EMBL/GenBank/DDBJ whole genome shotgun (WGS) entry which is preliminary data.</text>
</comment>
<dbReference type="Gene3D" id="3.40.33.10">
    <property type="entry name" value="CAP"/>
    <property type="match status" value="1"/>
</dbReference>
<accession>A0A5B2WT70</accession>
<feature type="region of interest" description="Disordered" evidence="1">
    <location>
        <begin position="43"/>
        <end position="131"/>
    </location>
</feature>
<organism evidence="3 4">
    <name type="scientific">Solihabitans fulvus</name>
    <dbReference type="NCBI Taxonomy" id="1892852"/>
    <lineage>
        <taxon>Bacteria</taxon>
        <taxon>Bacillati</taxon>
        <taxon>Actinomycetota</taxon>
        <taxon>Actinomycetes</taxon>
        <taxon>Pseudonocardiales</taxon>
        <taxon>Pseudonocardiaceae</taxon>
        <taxon>Solihabitans</taxon>
    </lineage>
</organism>
<reference evidence="3 4" key="1">
    <citation type="submission" date="2019-09" db="EMBL/GenBank/DDBJ databases">
        <title>Goodfellowia gen. nov., a new genus of the Pseudonocardineae related to Actinoalloteichus, containing Goodfellowia coeruleoviolacea gen. nov., comb. nov. gen. nov., comb. nov.</title>
        <authorList>
            <person name="Labeda D."/>
        </authorList>
    </citation>
    <scope>NUCLEOTIDE SEQUENCE [LARGE SCALE GENOMIC DNA]</scope>
    <source>
        <strain evidence="3 4">AN110305</strain>
    </source>
</reference>
<sequence length="249" mass="25807">MSARRSRRTSVVVGLVGLAIGAAGAGGTVVVADPFGGTTPLSLHYRTTDSDRPSIDTAAAAAPGRGAGIETNRPTGQPPTSSAPSSSSVEPTTTTTTPAQPTTTTPAPTTTTTPPTTTEQPTTTTTDPNPGRQVLALVNEQRSTAGCAPLKADDRLTAAAQAHSTDMSARNYFSHDTPEGKDFATRITDAGYPSPGGENIAKGQRSPGEVMQAWMNSAGHRRNILDCSFTTMGLGLSTQGWYWTQDFGR</sequence>
<dbReference type="PANTHER" id="PTHR31157:SF1">
    <property type="entry name" value="SCP DOMAIN-CONTAINING PROTEIN"/>
    <property type="match status" value="1"/>
</dbReference>
<protein>
    <submittedName>
        <fullName evidence="3">CAP domain-containing protein</fullName>
    </submittedName>
</protein>
<dbReference type="AlphaFoldDB" id="A0A5B2WT70"/>
<feature type="domain" description="SCP" evidence="2">
    <location>
        <begin position="135"/>
        <end position="247"/>
    </location>
</feature>
<dbReference type="Pfam" id="PF00188">
    <property type="entry name" value="CAP"/>
    <property type="match status" value="1"/>
</dbReference>
<gene>
    <name evidence="3" type="ORF">F0L68_32925</name>
</gene>
<evidence type="ECO:0000259" key="2">
    <source>
        <dbReference type="Pfam" id="PF00188"/>
    </source>
</evidence>
<dbReference type="InterPro" id="IPR014044">
    <property type="entry name" value="CAP_dom"/>
</dbReference>
<dbReference type="PANTHER" id="PTHR31157">
    <property type="entry name" value="SCP DOMAIN-CONTAINING PROTEIN"/>
    <property type="match status" value="1"/>
</dbReference>
<dbReference type="OrthoDB" id="8611574at2"/>
<keyword evidence="4" id="KW-1185">Reference proteome</keyword>
<evidence type="ECO:0000313" key="3">
    <source>
        <dbReference type="EMBL" id="KAA2253609.1"/>
    </source>
</evidence>
<evidence type="ECO:0000256" key="1">
    <source>
        <dbReference type="SAM" id="MobiDB-lite"/>
    </source>
</evidence>
<name>A0A5B2WT70_9PSEU</name>
<dbReference type="Proteomes" id="UP000323454">
    <property type="component" value="Unassembled WGS sequence"/>
</dbReference>
<evidence type="ECO:0000313" key="4">
    <source>
        <dbReference type="Proteomes" id="UP000323454"/>
    </source>
</evidence>
<dbReference type="InterPro" id="IPR035940">
    <property type="entry name" value="CAP_sf"/>
</dbReference>
<dbReference type="SUPFAM" id="SSF55797">
    <property type="entry name" value="PR-1-like"/>
    <property type="match status" value="1"/>
</dbReference>